<protein>
    <submittedName>
        <fullName evidence="2">Uncharacterized protein</fullName>
    </submittedName>
</protein>
<dbReference type="RefSeq" id="WP_136742653.1">
    <property type="nucleotide sequence ID" value="NZ_SUMB01000010.1"/>
</dbReference>
<keyword evidence="1" id="KW-0472">Membrane</keyword>
<feature type="transmembrane region" description="Helical" evidence="1">
    <location>
        <begin position="128"/>
        <end position="148"/>
    </location>
</feature>
<evidence type="ECO:0000256" key="1">
    <source>
        <dbReference type="SAM" id="Phobius"/>
    </source>
</evidence>
<sequence>MPQFPSVSTLKQAWGRFLGLVGILLGLALSACFLWMGLTQTGVMGTPGTFTVEECHLVTHHSTSKRGTQSTTDYTCKGAFRSDDGKVVDPATQLSGLTKSHPKGFTFATQRSGNDVLMQDSRSGTVKFIVAFAFLLIDAFGYFLWVTHLDKNKTMRESWRSIKGTPARAIMIGAASIALVGMAASAVCALTLAG</sequence>
<proteinExistence type="predicted"/>
<keyword evidence="3" id="KW-1185">Reference proteome</keyword>
<dbReference type="Proteomes" id="UP000308697">
    <property type="component" value="Unassembled WGS sequence"/>
</dbReference>
<feature type="transmembrane region" description="Helical" evidence="1">
    <location>
        <begin position="17"/>
        <end position="38"/>
    </location>
</feature>
<evidence type="ECO:0000313" key="3">
    <source>
        <dbReference type="Proteomes" id="UP000308697"/>
    </source>
</evidence>
<keyword evidence="1" id="KW-1133">Transmembrane helix</keyword>
<feature type="transmembrane region" description="Helical" evidence="1">
    <location>
        <begin position="169"/>
        <end position="193"/>
    </location>
</feature>
<name>A0A4U0MY48_9ACTN</name>
<dbReference type="AlphaFoldDB" id="A0A4U0MY48"/>
<reference evidence="2 3" key="1">
    <citation type="submission" date="2019-04" db="EMBL/GenBank/DDBJ databases">
        <title>Streptomyces piniterrae sp. nov., a heliquinomycin-producing actinomycete isolated from rhizosphere soil of Pinus yunnanensis.</title>
        <authorList>
            <person name="Zhuang X."/>
            <person name="Zhao J."/>
        </authorList>
    </citation>
    <scope>NUCLEOTIDE SEQUENCE [LARGE SCALE GENOMIC DNA]</scope>
    <source>
        <strain evidence="3">jys28</strain>
    </source>
</reference>
<dbReference type="EMBL" id="SUMB01000010">
    <property type="protein sequence ID" value="TJZ46057.1"/>
    <property type="molecule type" value="Genomic_DNA"/>
</dbReference>
<comment type="caution">
    <text evidence="2">The sequence shown here is derived from an EMBL/GenBank/DDBJ whole genome shotgun (WGS) entry which is preliminary data.</text>
</comment>
<keyword evidence="1" id="KW-0812">Transmembrane</keyword>
<dbReference type="OrthoDB" id="4336362at2"/>
<accession>A0A4U0MY48</accession>
<evidence type="ECO:0000313" key="2">
    <source>
        <dbReference type="EMBL" id="TJZ46057.1"/>
    </source>
</evidence>
<gene>
    <name evidence="2" type="ORF">FCH28_26375</name>
</gene>
<organism evidence="2 3">
    <name type="scientific">Streptomyces piniterrae</name>
    <dbReference type="NCBI Taxonomy" id="2571125"/>
    <lineage>
        <taxon>Bacteria</taxon>
        <taxon>Bacillati</taxon>
        <taxon>Actinomycetota</taxon>
        <taxon>Actinomycetes</taxon>
        <taxon>Kitasatosporales</taxon>
        <taxon>Streptomycetaceae</taxon>
        <taxon>Streptomyces</taxon>
    </lineage>
</organism>